<dbReference type="Proteomes" id="UP000198480">
    <property type="component" value="Unassembled WGS sequence"/>
</dbReference>
<dbReference type="EMBL" id="FZOK01000004">
    <property type="protein sequence ID" value="SNS16199.1"/>
    <property type="molecule type" value="Genomic_DNA"/>
</dbReference>
<keyword evidence="3" id="KW-1185">Reference proteome</keyword>
<dbReference type="GO" id="GO:0016020">
    <property type="term" value="C:membrane"/>
    <property type="evidence" value="ECO:0007669"/>
    <property type="project" value="TreeGrafter"/>
</dbReference>
<dbReference type="Pfam" id="PF00561">
    <property type="entry name" value="Abhydrolase_1"/>
    <property type="match status" value="1"/>
</dbReference>
<dbReference type="InterPro" id="IPR029058">
    <property type="entry name" value="AB_hydrolase_fold"/>
</dbReference>
<dbReference type="SUPFAM" id="SSF53474">
    <property type="entry name" value="alpha/beta-Hydrolases"/>
    <property type="match status" value="1"/>
</dbReference>
<gene>
    <name evidence="2" type="ORF">SAMN06295967_104129</name>
</gene>
<organism evidence="2 3">
    <name type="scientific">Belliella buryatensis</name>
    <dbReference type="NCBI Taxonomy" id="1500549"/>
    <lineage>
        <taxon>Bacteria</taxon>
        <taxon>Pseudomonadati</taxon>
        <taxon>Bacteroidota</taxon>
        <taxon>Cytophagia</taxon>
        <taxon>Cytophagales</taxon>
        <taxon>Cyclobacteriaceae</taxon>
        <taxon>Belliella</taxon>
    </lineage>
</organism>
<sequence>MIEKVLETSFGNLAYEKHGGGPEVYLLFHGFGQNRKAFKEFLKIRKQKHTFYLIDIYYHGQCSWVSSKNTLTKVKWEEIINQFLDQEQVATFHLVGYSMGGKFSLVTYELFPTRILSLLLMAPDGIKTGFWYNMATFPGGLNNIFKHVVFHPERFFKTMDLLNKLGLLEKSIMKFVESQMKTRTMRAQVYFTWIVFKPIKPNLGKIIQFAREQKTPITLVTGEFDMMVTSNNLSKFSSKIPHLISIELPCGHNTLIEATSHYLKNKKNSKIE</sequence>
<evidence type="ECO:0000313" key="3">
    <source>
        <dbReference type="Proteomes" id="UP000198480"/>
    </source>
</evidence>
<proteinExistence type="predicted"/>
<evidence type="ECO:0000313" key="2">
    <source>
        <dbReference type="EMBL" id="SNS16199.1"/>
    </source>
</evidence>
<reference evidence="3" key="1">
    <citation type="submission" date="2017-06" db="EMBL/GenBank/DDBJ databases">
        <authorList>
            <person name="Varghese N."/>
            <person name="Submissions S."/>
        </authorList>
    </citation>
    <scope>NUCLEOTIDE SEQUENCE [LARGE SCALE GENOMIC DNA]</scope>
    <source>
        <strain evidence="3">5C</strain>
    </source>
</reference>
<evidence type="ECO:0000259" key="1">
    <source>
        <dbReference type="Pfam" id="PF00561"/>
    </source>
</evidence>
<dbReference type="InterPro" id="IPR000073">
    <property type="entry name" value="AB_hydrolase_1"/>
</dbReference>
<protein>
    <submittedName>
        <fullName evidence="2">Pimeloyl-ACP methyl ester carboxylesterase</fullName>
    </submittedName>
</protein>
<dbReference type="Gene3D" id="3.40.50.1820">
    <property type="entry name" value="alpha/beta hydrolase"/>
    <property type="match status" value="1"/>
</dbReference>
<dbReference type="AlphaFoldDB" id="A0A239C8D5"/>
<feature type="domain" description="AB hydrolase-1" evidence="1">
    <location>
        <begin position="26"/>
        <end position="258"/>
    </location>
</feature>
<dbReference type="RefSeq" id="WP_089238852.1">
    <property type="nucleotide sequence ID" value="NZ_FZOK01000004.1"/>
</dbReference>
<accession>A0A239C8D5</accession>
<dbReference type="PANTHER" id="PTHR43798:SF33">
    <property type="entry name" value="HYDROLASE, PUTATIVE (AFU_ORTHOLOGUE AFUA_2G14860)-RELATED"/>
    <property type="match status" value="1"/>
</dbReference>
<dbReference type="InterPro" id="IPR050266">
    <property type="entry name" value="AB_hydrolase_sf"/>
</dbReference>
<name>A0A239C8D5_9BACT</name>
<dbReference type="OrthoDB" id="975949at2"/>
<dbReference type="PANTHER" id="PTHR43798">
    <property type="entry name" value="MONOACYLGLYCEROL LIPASE"/>
    <property type="match status" value="1"/>
</dbReference>